<sequence>MSYTCVTLETELNPKEDIVQQIEDLEDRKESRLRVAIPKDLKQMVTKKLEGNKGTKCSRYEELKGAVISVFRKICEYALAFTNFMPAKIHDFSDCVILKRFNCNLPEDQAITMVKNKILSELQLDIRRPLRKNSSSILREFTADAQTLIDEDKNESRQSFAGVASENADLKELINLMKLQLKTNAKGKDSDGSNWRKRVSCWSRGKKGHLQRVLSCLG</sequence>
<evidence type="ECO:0000313" key="2">
    <source>
        <dbReference type="Proteomes" id="UP000031668"/>
    </source>
</evidence>
<organism evidence="1 2">
    <name type="scientific">Thelohanellus kitauei</name>
    <name type="common">Myxosporean</name>
    <dbReference type="NCBI Taxonomy" id="669202"/>
    <lineage>
        <taxon>Eukaryota</taxon>
        <taxon>Metazoa</taxon>
        <taxon>Cnidaria</taxon>
        <taxon>Myxozoa</taxon>
        <taxon>Myxosporea</taxon>
        <taxon>Bivalvulida</taxon>
        <taxon>Platysporina</taxon>
        <taxon>Myxobolidae</taxon>
        <taxon>Thelohanellus</taxon>
    </lineage>
</organism>
<keyword evidence="2" id="KW-1185">Reference proteome</keyword>
<proteinExistence type="predicted"/>
<dbReference type="EMBL" id="JWZT01003910">
    <property type="protein sequence ID" value="KII65312.1"/>
    <property type="molecule type" value="Genomic_DNA"/>
</dbReference>
<accession>A0A0C2MUF5</accession>
<dbReference type="AlphaFoldDB" id="A0A0C2MUF5"/>
<protein>
    <submittedName>
        <fullName evidence="1">Uncharacterized protein</fullName>
    </submittedName>
</protein>
<evidence type="ECO:0000313" key="1">
    <source>
        <dbReference type="EMBL" id="KII65312.1"/>
    </source>
</evidence>
<reference evidence="1 2" key="1">
    <citation type="journal article" date="2014" name="Genome Biol. Evol.">
        <title>The genome of the myxosporean Thelohanellus kitauei shows adaptations to nutrient acquisition within its fish host.</title>
        <authorList>
            <person name="Yang Y."/>
            <person name="Xiong J."/>
            <person name="Zhou Z."/>
            <person name="Huo F."/>
            <person name="Miao W."/>
            <person name="Ran C."/>
            <person name="Liu Y."/>
            <person name="Zhang J."/>
            <person name="Feng J."/>
            <person name="Wang M."/>
            <person name="Wang M."/>
            <person name="Wang L."/>
            <person name="Yao B."/>
        </authorList>
    </citation>
    <scope>NUCLEOTIDE SEQUENCE [LARGE SCALE GENOMIC DNA]</scope>
    <source>
        <strain evidence="1">Wuqing</strain>
    </source>
</reference>
<dbReference type="Proteomes" id="UP000031668">
    <property type="component" value="Unassembled WGS sequence"/>
</dbReference>
<name>A0A0C2MUF5_THEKT</name>
<gene>
    <name evidence="1" type="ORF">RF11_02732</name>
</gene>
<comment type="caution">
    <text evidence="1">The sequence shown here is derived from an EMBL/GenBank/DDBJ whole genome shotgun (WGS) entry which is preliminary data.</text>
</comment>